<keyword evidence="6" id="KW-1185">Reference proteome</keyword>
<dbReference type="InterPro" id="IPR003439">
    <property type="entry name" value="ABC_transporter-like_ATP-bd"/>
</dbReference>
<evidence type="ECO:0000256" key="3">
    <source>
        <dbReference type="ARBA" id="ARBA00022840"/>
    </source>
</evidence>
<evidence type="ECO:0000313" key="5">
    <source>
        <dbReference type="EMBL" id="TQM14839.1"/>
    </source>
</evidence>
<dbReference type="Pfam" id="PF00005">
    <property type="entry name" value="ABC_tran"/>
    <property type="match status" value="1"/>
</dbReference>
<dbReference type="PANTHER" id="PTHR43875:SF1">
    <property type="entry name" value="OSMOPROTECTIVE COMPOUNDS UPTAKE ATP-BINDING PROTEIN GGTA"/>
    <property type="match status" value="1"/>
</dbReference>
<feature type="domain" description="ABC transporter" evidence="4">
    <location>
        <begin position="5"/>
        <end position="239"/>
    </location>
</feature>
<keyword evidence="3 5" id="KW-0067">ATP-binding</keyword>
<dbReference type="GO" id="GO:0055052">
    <property type="term" value="C:ATP-binding cassette (ABC) transporter complex, substrate-binding subunit-containing"/>
    <property type="evidence" value="ECO:0007669"/>
    <property type="project" value="TreeGrafter"/>
</dbReference>
<dbReference type="EMBL" id="VFPA01000001">
    <property type="protein sequence ID" value="TQM14839.1"/>
    <property type="molecule type" value="Genomic_DNA"/>
</dbReference>
<keyword evidence="2" id="KW-0547">Nucleotide-binding</keyword>
<dbReference type="SMART" id="SM00382">
    <property type="entry name" value="AAA"/>
    <property type="match status" value="1"/>
</dbReference>
<dbReference type="GO" id="GO:0005524">
    <property type="term" value="F:ATP binding"/>
    <property type="evidence" value="ECO:0007669"/>
    <property type="project" value="UniProtKB-KW"/>
</dbReference>
<evidence type="ECO:0000259" key="4">
    <source>
        <dbReference type="PROSITE" id="PS50893"/>
    </source>
</evidence>
<dbReference type="PROSITE" id="PS00211">
    <property type="entry name" value="ABC_TRANSPORTER_1"/>
    <property type="match status" value="1"/>
</dbReference>
<dbReference type="InterPro" id="IPR047641">
    <property type="entry name" value="ABC_transpr_MalK/UgpC-like"/>
</dbReference>
<dbReference type="InterPro" id="IPR003593">
    <property type="entry name" value="AAA+_ATPase"/>
</dbReference>
<evidence type="ECO:0000313" key="6">
    <source>
        <dbReference type="Proteomes" id="UP000315677"/>
    </source>
</evidence>
<protein>
    <submittedName>
        <fullName evidence="5">Carbohydrate ABC transporter ATP-binding protein (CUT1 family)</fullName>
    </submittedName>
</protein>
<organism evidence="5 6">
    <name type="scientific">Pseudonocardia kunmingensis</name>
    <dbReference type="NCBI Taxonomy" id="630975"/>
    <lineage>
        <taxon>Bacteria</taxon>
        <taxon>Bacillati</taxon>
        <taxon>Actinomycetota</taxon>
        <taxon>Actinomycetes</taxon>
        <taxon>Pseudonocardiales</taxon>
        <taxon>Pseudonocardiaceae</taxon>
        <taxon>Pseudonocardia</taxon>
    </lineage>
</organism>
<reference evidence="5 6" key="1">
    <citation type="submission" date="2019-06" db="EMBL/GenBank/DDBJ databases">
        <title>Sequencing the genomes of 1000 actinobacteria strains.</title>
        <authorList>
            <person name="Klenk H.-P."/>
        </authorList>
    </citation>
    <scope>NUCLEOTIDE SEQUENCE [LARGE SCALE GENOMIC DNA]</scope>
    <source>
        <strain evidence="5 6">DSM 45301</strain>
    </source>
</reference>
<dbReference type="AlphaFoldDB" id="A0A543E021"/>
<gene>
    <name evidence="5" type="ORF">FB558_1615</name>
</gene>
<name>A0A543E021_9PSEU</name>
<dbReference type="FunFam" id="3.40.50.300:FF:000042">
    <property type="entry name" value="Maltose/maltodextrin ABC transporter, ATP-binding protein"/>
    <property type="match status" value="1"/>
</dbReference>
<sequence length="371" mass="39139">MTTGIRLAGLRKDFGATAAVDGIDLEVPAGAFLVLLGPSGCGKTTTLRMLAGLEHPTGGEIRFGDRVVAGPGVALAPGRRDAGLVFQSYALWPHMTVRGNVEWPLTVARTPAARRRERVAEVLELLAIERLAGRYPGEISGGQQQRVAIARMIAPRPSVLLFDEPLSNLDAKLRVETRAELLRIHRATGATSVYVTHDQVEAMTMATHVALMRDGRVEQFGPPADLLDDPASDFVATFMGTPAANVLDAVVRGGRVEHGGPGDGTDLGPAGGLADGTAVRAMYRPESLWLTSAGAGGPVLRVAFAEATPMAGRVVVTGVVGDPARRVRVSVLEDRRPAAEPGDALLVALPERPDRLFDAATGRRVDLVRAA</sequence>
<evidence type="ECO:0000256" key="1">
    <source>
        <dbReference type="ARBA" id="ARBA00022448"/>
    </source>
</evidence>
<proteinExistence type="predicted"/>
<comment type="caution">
    <text evidence="5">The sequence shown here is derived from an EMBL/GenBank/DDBJ whole genome shotgun (WGS) entry which is preliminary data.</text>
</comment>
<dbReference type="GO" id="GO:0016887">
    <property type="term" value="F:ATP hydrolysis activity"/>
    <property type="evidence" value="ECO:0007669"/>
    <property type="project" value="InterPro"/>
</dbReference>
<dbReference type="SUPFAM" id="SSF52540">
    <property type="entry name" value="P-loop containing nucleoside triphosphate hydrolases"/>
    <property type="match status" value="1"/>
</dbReference>
<dbReference type="OrthoDB" id="2550338at2"/>
<keyword evidence="1" id="KW-0813">Transport</keyword>
<dbReference type="RefSeq" id="WP_142049735.1">
    <property type="nucleotide sequence ID" value="NZ_VFPA01000001.1"/>
</dbReference>
<dbReference type="Gene3D" id="2.40.50.100">
    <property type="match status" value="1"/>
</dbReference>
<evidence type="ECO:0000256" key="2">
    <source>
        <dbReference type="ARBA" id="ARBA00022741"/>
    </source>
</evidence>
<accession>A0A543E021</accession>
<dbReference type="Proteomes" id="UP000315677">
    <property type="component" value="Unassembled WGS sequence"/>
</dbReference>
<dbReference type="Gene3D" id="3.40.50.300">
    <property type="entry name" value="P-loop containing nucleotide triphosphate hydrolases"/>
    <property type="match status" value="1"/>
</dbReference>
<dbReference type="InterPro" id="IPR008995">
    <property type="entry name" value="Mo/tungstate-bd_C_term_dom"/>
</dbReference>
<dbReference type="SUPFAM" id="SSF50331">
    <property type="entry name" value="MOP-like"/>
    <property type="match status" value="1"/>
</dbReference>
<dbReference type="PROSITE" id="PS50893">
    <property type="entry name" value="ABC_TRANSPORTER_2"/>
    <property type="match status" value="1"/>
</dbReference>
<dbReference type="PANTHER" id="PTHR43875">
    <property type="entry name" value="MALTODEXTRIN IMPORT ATP-BINDING PROTEIN MSMX"/>
    <property type="match status" value="1"/>
</dbReference>
<dbReference type="GO" id="GO:0140359">
    <property type="term" value="F:ABC-type transporter activity"/>
    <property type="evidence" value="ECO:0007669"/>
    <property type="project" value="UniProtKB-ARBA"/>
</dbReference>
<dbReference type="InterPro" id="IPR017871">
    <property type="entry name" value="ABC_transporter-like_CS"/>
</dbReference>
<dbReference type="InterPro" id="IPR027417">
    <property type="entry name" value="P-loop_NTPase"/>
</dbReference>